<keyword evidence="1" id="KW-0472">Membrane</keyword>
<reference evidence="2" key="1">
    <citation type="journal article" date="2022" name="Int. J. Mol. Sci.">
        <title>Draft Genome of Tanacetum Coccineum: Genomic Comparison of Closely Related Tanacetum-Family Plants.</title>
        <authorList>
            <person name="Yamashiro T."/>
            <person name="Shiraishi A."/>
            <person name="Nakayama K."/>
            <person name="Satake H."/>
        </authorList>
    </citation>
    <scope>NUCLEOTIDE SEQUENCE</scope>
</reference>
<accession>A0ABQ5DTH6</accession>
<evidence type="ECO:0000256" key="1">
    <source>
        <dbReference type="SAM" id="Phobius"/>
    </source>
</evidence>
<organism evidence="2 3">
    <name type="scientific">Tanacetum coccineum</name>
    <dbReference type="NCBI Taxonomy" id="301880"/>
    <lineage>
        <taxon>Eukaryota</taxon>
        <taxon>Viridiplantae</taxon>
        <taxon>Streptophyta</taxon>
        <taxon>Embryophyta</taxon>
        <taxon>Tracheophyta</taxon>
        <taxon>Spermatophyta</taxon>
        <taxon>Magnoliopsida</taxon>
        <taxon>eudicotyledons</taxon>
        <taxon>Gunneridae</taxon>
        <taxon>Pentapetalae</taxon>
        <taxon>asterids</taxon>
        <taxon>campanulids</taxon>
        <taxon>Asterales</taxon>
        <taxon>Asteraceae</taxon>
        <taxon>Asteroideae</taxon>
        <taxon>Anthemideae</taxon>
        <taxon>Anthemidinae</taxon>
        <taxon>Tanacetum</taxon>
    </lineage>
</organism>
<evidence type="ECO:0000313" key="2">
    <source>
        <dbReference type="EMBL" id="GJT41928.1"/>
    </source>
</evidence>
<name>A0ABQ5DTH6_9ASTR</name>
<comment type="caution">
    <text evidence="2">The sequence shown here is derived from an EMBL/GenBank/DDBJ whole genome shotgun (WGS) entry which is preliminary data.</text>
</comment>
<proteinExistence type="predicted"/>
<dbReference type="Proteomes" id="UP001151760">
    <property type="component" value="Unassembled WGS sequence"/>
</dbReference>
<sequence length="174" mass="17845">MTVGLCWEVNLGLLGVGFMGLGVVVFLEVVVVVISEEGMGLGFLLVVVGCCGLVWVLVVWGVVIEGVSVWGGVLVGEGGVWVGGGVSGWAIGLAGVPDGGLGGGGCGREEVDVVKGKGGGLLVGRGDWMGVGERGFVVVGRICVGDLRRWWDRELGRRWLSGSEVLRVGGRVIG</sequence>
<keyword evidence="1" id="KW-0812">Transmembrane</keyword>
<keyword evidence="3" id="KW-1185">Reference proteome</keyword>
<protein>
    <submittedName>
        <fullName evidence="2">Uncharacterized protein</fullName>
    </submittedName>
</protein>
<dbReference type="EMBL" id="BQNB010015601">
    <property type="protein sequence ID" value="GJT41928.1"/>
    <property type="molecule type" value="Genomic_DNA"/>
</dbReference>
<feature type="transmembrane region" description="Helical" evidence="1">
    <location>
        <begin position="12"/>
        <end position="34"/>
    </location>
</feature>
<keyword evidence="1" id="KW-1133">Transmembrane helix</keyword>
<evidence type="ECO:0000313" key="3">
    <source>
        <dbReference type="Proteomes" id="UP001151760"/>
    </source>
</evidence>
<reference evidence="2" key="2">
    <citation type="submission" date="2022-01" db="EMBL/GenBank/DDBJ databases">
        <authorList>
            <person name="Yamashiro T."/>
            <person name="Shiraishi A."/>
            <person name="Satake H."/>
            <person name="Nakayama K."/>
        </authorList>
    </citation>
    <scope>NUCLEOTIDE SEQUENCE</scope>
</reference>
<gene>
    <name evidence="2" type="ORF">Tco_0941793</name>
</gene>
<feature type="transmembrane region" description="Helical" evidence="1">
    <location>
        <begin position="41"/>
        <end position="63"/>
    </location>
</feature>